<dbReference type="EMBL" id="JAVRRD010000020">
    <property type="protein sequence ID" value="KAK5049004.1"/>
    <property type="molecule type" value="Genomic_DNA"/>
</dbReference>
<feature type="transmembrane region" description="Helical" evidence="2">
    <location>
        <begin position="111"/>
        <end position="131"/>
    </location>
</feature>
<evidence type="ECO:0000313" key="4">
    <source>
        <dbReference type="EMBL" id="KAK5049004.1"/>
    </source>
</evidence>
<reference evidence="4 5" key="1">
    <citation type="submission" date="2023-08" db="EMBL/GenBank/DDBJ databases">
        <title>Black Yeasts Isolated from many extreme environments.</title>
        <authorList>
            <person name="Coleine C."/>
            <person name="Stajich J.E."/>
            <person name="Selbmann L."/>
        </authorList>
    </citation>
    <scope>NUCLEOTIDE SEQUENCE [LARGE SCALE GENOMIC DNA]</scope>
    <source>
        <strain evidence="4 5">CCFEE 5792</strain>
    </source>
</reference>
<evidence type="ECO:0000259" key="3">
    <source>
        <dbReference type="Pfam" id="PF20684"/>
    </source>
</evidence>
<evidence type="ECO:0000256" key="2">
    <source>
        <dbReference type="SAM" id="Phobius"/>
    </source>
</evidence>
<proteinExistence type="predicted"/>
<feature type="transmembrane region" description="Helical" evidence="2">
    <location>
        <begin position="216"/>
        <end position="234"/>
    </location>
</feature>
<feature type="domain" description="Rhodopsin" evidence="3">
    <location>
        <begin position="46"/>
        <end position="279"/>
    </location>
</feature>
<keyword evidence="2" id="KW-0812">Transmembrane</keyword>
<feature type="compositionally biased region" description="Basic and acidic residues" evidence="1">
    <location>
        <begin position="378"/>
        <end position="387"/>
    </location>
</feature>
<dbReference type="InterPro" id="IPR049326">
    <property type="entry name" value="Rhodopsin_dom_fungi"/>
</dbReference>
<dbReference type="RefSeq" id="XP_064704209.1">
    <property type="nucleotide sequence ID" value="XM_064848995.1"/>
</dbReference>
<accession>A0AAV9N609</accession>
<dbReference type="Proteomes" id="UP001358417">
    <property type="component" value="Unassembled WGS sequence"/>
</dbReference>
<organism evidence="4 5">
    <name type="scientific">Exophiala bonariae</name>
    <dbReference type="NCBI Taxonomy" id="1690606"/>
    <lineage>
        <taxon>Eukaryota</taxon>
        <taxon>Fungi</taxon>
        <taxon>Dikarya</taxon>
        <taxon>Ascomycota</taxon>
        <taxon>Pezizomycotina</taxon>
        <taxon>Eurotiomycetes</taxon>
        <taxon>Chaetothyriomycetidae</taxon>
        <taxon>Chaetothyriales</taxon>
        <taxon>Herpotrichiellaceae</taxon>
        <taxon>Exophiala</taxon>
    </lineage>
</organism>
<feature type="transmembrane region" description="Helical" evidence="2">
    <location>
        <begin position="138"/>
        <end position="161"/>
    </location>
</feature>
<feature type="compositionally biased region" description="Polar residues" evidence="1">
    <location>
        <begin position="365"/>
        <end position="375"/>
    </location>
</feature>
<protein>
    <recommendedName>
        <fullName evidence="3">Rhodopsin domain-containing protein</fullName>
    </recommendedName>
</protein>
<gene>
    <name evidence="4" type="ORF">LTR84_005426</name>
</gene>
<keyword evidence="2" id="KW-1133">Transmembrane helix</keyword>
<feature type="region of interest" description="Disordered" evidence="1">
    <location>
        <begin position="329"/>
        <end position="408"/>
    </location>
</feature>
<dbReference type="Pfam" id="PF20684">
    <property type="entry name" value="Fung_rhodopsin"/>
    <property type="match status" value="1"/>
</dbReference>
<sequence length="443" mass="49192">MSGLLPLELMPGQSPPIAIVTPTDQRGVLWIVTWFCLATAVVSLLIRVYVRIAFSQSYGKDDISIFGAFISFIVQSSIAIYEVRLGVGQTLQDVRPENLQQLQKAYYISDLFYVITIWIAKCSVILLLLRLTAKTEQALVANIILFATIVLGVVSLLITALSCDLSSPWIFIGKQCSGLAQRRKAVAAFDIFTELSLFATLVLIVSSVQLRLSKKLAVILGFTFRLLLFFPLGFRLHYILAAIDSADPTLKSVNVVITSQVQLSAAIVSATIPCLRPFMAATYTTWGGRVDTVSGSGYQKGAYGSGKEEGSHLSQGTKIKGFLSRRIERSQNTTGAEHSQDIALEPLATRRKKESQGWEEIASTLEDQGSKQYSSAAFDEREHEYDSKISTGNLVQEDQQSSDSHDSQRMIIRRDLEWSVRYEHRPSLSGDHIEEHGERARRF</sequence>
<feature type="transmembrane region" description="Helical" evidence="2">
    <location>
        <begin position="28"/>
        <end position="50"/>
    </location>
</feature>
<name>A0AAV9N609_9EURO</name>
<keyword evidence="5" id="KW-1185">Reference proteome</keyword>
<dbReference type="PANTHER" id="PTHR39614">
    <property type="entry name" value="INTEGRAL MEMBRANE PROTEIN"/>
    <property type="match status" value="1"/>
</dbReference>
<comment type="caution">
    <text evidence="4">The sequence shown here is derived from an EMBL/GenBank/DDBJ whole genome shotgun (WGS) entry which is preliminary data.</text>
</comment>
<dbReference type="AlphaFoldDB" id="A0AAV9N609"/>
<evidence type="ECO:0000256" key="1">
    <source>
        <dbReference type="SAM" id="MobiDB-lite"/>
    </source>
</evidence>
<feature type="transmembrane region" description="Helical" evidence="2">
    <location>
        <begin position="62"/>
        <end position="81"/>
    </location>
</feature>
<dbReference type="PANTHER" id="PTHR39614:SF2">
    <property type="entry name" value="INTEGRAL MEMBRANE PROTEIN"/>
    <property type="match status" value="1"/>
</dbReference>
<evidence type="ECO:0000313" key="5">
    <source>
        <dbReference type="Proteomes" id="UP001358417"/>
    </source>
</evidence>
<dbReference type="GeneID" id="89973603"/>
<feature type="transmembrane region" description="Helical" evidence="2">
    <location>
        <begin position="185"/>
        <end position="204"/>
    </location>
</feature>
<keyword evidence="2" id="KW-0472">Membrane</keyword>